<dbReference type="Gene3D" id="1.10.10.10">
    <property type="entry name" value="Winged helix-like DNA-binding domain superfamily/Winged helix DNA-binding domain"/>
    <property type="match status" value="1"/>
</dbReference>
<name>A0A8J7WT39_9ACTN</name>
<proteinExistence type="predicted"/>
<dbReference type="Proteomes" id="UP000677913">
    <property type="component" value="Unassembled WGS sequence"/>
</dbReference>
<sequence>MEFTEPVVLVLSSLAGGPKHGYALARDIESFAGVTLGPGTLYGAISRLEKHGWIEALPTDDRRQPYRITAPGAAALAERLTAMQKVASAGLSRLALRPAR</sequence>
<gene>
    <name evidence="2" type="ORF">KGA66_19225</name>
</gene>
<evidence type="ECO:0000313" key="3">
    <source>
        <dbReference type="Proteomes" id="UP000677913"/>
    </source>
</evidence>
<evidence type="ECO:0000313" key="2">
    <source>
        <dbReference type="EMBL" id="MBS2965190.1"/>
    </source>
</evidence>
<comment type="caution">
    <text evidence="2">The sequence shown here is derived from an EMBL/GenBank/DDBJ whole genome shotgun (WGS) entry which is preliminary data.</text>
</comment>
<protein>
    <submittedName>
        <fullName evidence="2">PadR family transcriptional regulator</fullName>
    </submittedName>
</protein>
<organism evidence="2 3">
    <name type="scientific">Actinocrinis puniceicyclus</name>
    <dbReference type="NCBI Taxonomy" id="977794"/>
    <lineage>
        <taxon>Bacteria</taxon>
        <taxon>Bacillati</taxon>
        <taxon>Actinomycetota</taxon>
        <taxon>Actinomycetes</taxon>
        <taxon>Catenulisporales</taxon>
        <taxon>Actinospicaceae</taxon>
        <taxon>Actinocrinis</taxon>
    </lineage>
</organism>
<dbReference type="Pfam" id="PF03551">
    <property type="entry name" value="PadR"/>
    <property type="match status" value="1"/>
</dbReference>
<dbReference type="EMBL" id="JAGSXH010000073">
    <property type="protein sequence ID" value="MBS2965190.1"/>
    <property type="molecule type" value="Genomic_DNA"/>
</dbReference>
<dbReference type="InterPro" id="IPR036388">
    <property type="entry name" value="WH-like_DNA-bd_sf"/>
</dbReference>
<accession>A0A8J7WT39</accession>
<dbReference type="AlphaFoldDB" id="A0A8J7WT39"/>
<dbReference type="PANTHER" id="PTHR33169:SF13">
    <property type="entry name" value="PADR-FAMILY TRANSCRIPTIONAL REGULATOR"/>
    <property type="match status" value="1"/>
</dbReference>
<reference evidence="2" key="1">
    <citation type="submission" date="2021-04" db="EMBL/GenBank/DDBJ databases">
        <title>Genome based classification of Actinospica acidithermotolerans sp. nov., an actinobacterium isolated from an Indonesian hot spring.</title>
        <authorList>
            <person name="Kusuma A.B."/>
            <person name="Putra K.E."/>
            <person name="Nafisah S."/>
            <person name="Loh J."/>
            <person name="Nouioui I."/>
            <person name="Goodfellow M."/>
        </authorList>
    </citation>
    <scope>NUCLEOTIDE SEQUENCE</scope>
    <source>
        <strain evidence="2">DSM 45618</strain>
    </source>
</reference>
<evidence type="ECO:0000259" key="1">
    <source>
        <dbReference type="Pfam" id="PF03551"/>
    </source>
</evidence>
<dbReference type="InterPro" id="IPR005149">
    <property type="entry name" value="Tscrpt_reg_PadR_N"/>
</dbReference>
<feature type="domain" description="Transcription regulator PadR N-terminal" evidence="1">
    <location>
        <begin position="10"/>
        <end position="78"/>
    </location>
</feature>
<keyword evidence="3" id="KW-1185">Reference proteome</keyword>
<dbReference type="InterPro" id="IPR052509">
    <property type="entry name" value="Metal_resp_DNA-bind_regulator"/>
</dbReference>
<dbReference type="InterPro" id="IPR036390">
    <property type="entry name" value="WH_DNA-bd_sf"/>
</dbReference>
<dbReference type="SUPFAM" id="SSF46785">
    <property type="entry name" value="Winged helix' DNA-binding domain"/>
    <property type="match status" value="1"/>
</dbReference>
<dbReference type="RefSeq" id="WP_211469548.1">
    <property type="nucleotide sequence ID" value="NZ_JAGSXH010000073.1"/>
</dbReference>
<dbReference type="PANTHER" id="PTHR33169">
    <property type="entry name" value="PADR-FAMILY TRANSCRIPTIONAL REGULATOR"/>
    <property type="match status" value="1"/>
</dbReference>